<evidence type="ECO:0000313" key="4">
    <source>
        <dbReference type="Proteomes" id="UP001224775"/>
    </source>
</evidence>
<feature type="compositionally biased region" description="Low complexity" evidence="1">
    <location>
        <begin position="28"/>
        <end position="41"/>
    </location>
</feature>
<comment type="caution">
    <text evidence="3">The sequence shown here is derived from an EMBL/GenBank/DDBJ whole genome shotgun (WGS) entry which is preliminary data.</text>
</comment>
<feature type="region of interest" description="Disordered" evidence="1">
    <location>
        <begin position="28"/>
        <end position="66"/>
    </location>
</feature>
<feature type="signal peptide" evidence="2">
    <location>
        <begin position="1"/>
        <end position="23"/>
    </location>
</feature>
<evidence type="ECO:0000313" key="3">
    <source>
        <dbReference type="EMBL" id="KAK1732771.1"/>
    </source>
</evidence>
<sequence length="236" mass="25976">MILTNVAILWLGAFLQSVNNASAFSSSSSSSLHSSTQHEVSTTTRLGVRDDTSTDVAVSNDDTSNTSTCGEGFYPVQGKDGEVCVFDYEAAASSFGIATKEQEFVCDANDYWKELEERNQVRRKFGMAPLTPEQFVVLQAQIADMEVKGQAKLTVAKDKREKEESDALLEKNSNSNSNVMKDFFGLFEDTCESNYDCSRPEVCCDFGFQRRCCDGGKTAKSLYGEYALIPVPQSSE</sequence>
<evidence type="ECO:0000256" key="1">
    <source>
        <dbReference type="SAM" id="MobiDB-lite"/>
    </source>
</evidence>
<dbReference type="AlphaFoldDB" id="A0AAD8XS09"/>
<gene>
    <name evidence="3" type="ORF">QTG54_016483</name>
</gene>
<protein>
    <submittedName>
        <fullName evidence="3">Uncharacterized protein</fullName>
    </submittedName>
</protein>
<organism evidence="3 4">
    <name type="scientific">Skeletonema marinoi</name>
    <dbReference type="NCBI Taxonomy" id="267567"/>
    <lineage>
        <taxon>Eukaryota</taxon>
        <taxon>Sar</taxon>
        <taxon>Stramenopiles</taxon>
        <taxon>Ochrophyta</taxon>
        <taxon>Bacillariophyta</taxon>
        <taxon>Coscinodiscophyceae</taxon>
        <taxon>Thalassiosirophycidae</taxon>
        <taxon>Thalassiosirales</taxon>
        <taxon>Skeletonemataceae</taxon>
        <taxon>Skeletonema</taxon>
        <taxon>Skeletonema marinoi-dohrnii complex</taxon>
    </lineage>
</organism>
<proteinExistence type="predicted"/>
<feature type="chain" id="PRO_5041948047" evidence="2">
    <location>
        <begin position="24"/>
        <end position="236"/>
    </location>
</feature>
<accession>A0AAD8XS09</accession>
<evidence type="ECO:0000256" key="2">
    <source>
        <dbReference type="SAM" id="SignalP"/>
    </source>
</evidence>
<reference evidence="3" key="1">
    <citation type="submission" date="2023-06" db="EMBL/GenBank/DDBJ databases">
        <title>Survivors Of The Sea: Transcriptome response of Skeletonema marinoi to long-term dormancy.</title>
        <authorList>
            <person name="Pinder M.I.M."/>
            <person name="Kourtchenko O."/>
            <person name="Robertson E.K."/>
            <person name="Larsson T."/>
            <person name="Maumus F."/>
            <person name="Osuna-Cruz C.M."/>
            <person name="Vancaester E."/>
            <person name="Stenow R."/>
            <person name="Vandepoele K."/>
            <person name="Ploug H."/>
            <person name="Bruchert V."/>
            <person name="Godhe A."/>
            <person name="Topel M."/>
        </authorList>
    </citation>
    <scope>NUCLEOTIDE SEQUENCE</scope>
    <source>
        <strain evidence="3">R05AC</strain>
    </source>
</reference>
<keyword evidence="2" id="KW-0732">Signal</keyword>
<dbReference type="EMBL" id="JATAAI010000057">
    <property type="protein sequence ID" value="KAK1732771.1"/>
    <property type="molecule type" value="Genomic_DNA"/>
</dbReference>
<feature type="compositionally biased region" description="Polar residues" evidence="1">
    <location>
        <begin position="54"/>
        <end position="66"/>
    </location>
</feature>
<keyword evidence="4" id="KW-1185">Reference proteome</keyword>
<dbReference type="Proteomes" id="UP001224775">
    <property type="component" value="Unassembled WGS sequence"/>
</dbReference>
<name>A0AAD8XS09_9STRA</name>